<dbReference type="InterPro" id="IPR052020">
    <property type="entry name" value="Cyclic_di-GMP/3'3'-cGAMP_PDE"/>
</dbReference>
<accession>A0ABP3LHA6</accession>
<evidence type="ECO:0000259" key="2">
    <source>
        <dbReference type="PROSITE" id="PS51832"/>
    </source>
</evidence>
<dbReference type="NCBIfam" id="TIGR00277">
    <property type="entry name" value="HDIG"/>
    <property type="match status" value="1"/>
</dbReference>
<dbReference type="InterPro" id="IPR037522">
    <property type="entry name" value="HD_GYP_dom"/>
</dbReference>
<dbReference type="SMART" id="SM00471">
    <property type="entry name" value="HDc"/>
    <property type="match status" value="1"/>
</dbReference>
<dbReference type="InterPro" id="IPR003607">
    <property type="entry name" value="HD/PDEase_dom"/>
</dbReference>
<organism evidence="3 4">
    <name type="scientific">Deinococcus depolymerans</name>
    <dbReference type="NCBI Taxonomy" id="392408"/>
    <lineage>
        <taxon>Bacteria</taxon>
        <taxon>Thermotogati</taxon>
        <taxon>Deinococcota</taxon>
        <taxon>Deinococci</taxon>
        <taxon>Deinococcales</taxon>
        <taxon>Deinococcaceae</taxon>
        <taxon>Deinococcus</taxon>
    </lineage>
</organism>
<sequence length="739" mass="77780">MARRTDTHTTGPDRMPDGGDCRSVPDHLILTLVPGAVMRAGWPAGAARAALPWLATLGPRDLHRAAWGERVTLRRPRHSAVRLPGAHRQAGTAVLEAVRPGAAQVRLDWSARPAAPTHAGVTVHGAPPTDLPAELLPCLTLPPAQALDAAAPFLRRAGVTRAQLSDGFDLFSRDLTGGPDPAGLRHALTVGPPDATLGRLWLSGPPGPDAHAAAQALFVSASAAARQVRAAREARTARLSLDLQWAAQALRDGHVLPEETLQAAQRLTGALGAALLTPQGALLQAGALDDGSLCRAVRALRLTRSPAGPTCPAAPLLLDLGGAGGWTLLVPLNSPGVSDAAWAFQLPAGPHGWLGDPTNQIWETLRRAARDPVHASGPRGLERRQEGTVTLSPTLLSVLDSVGDSQIPSQIAGRGLAHLTGAGGAVGGAYLTVPGPPDRPAGAGDTGRDLAASAGDVAALGEPQVQAALRRSAGQSGTRQLSRPGAAAVFLSVSPVQVGGQMTGVLALLHASPPPAATLPLLSVLATQVGKACERQRVLRDLAQVREQTFRVLGRVLEYRSFETKGHTDRVTALALRLGQELDLPSTQLAHLRWGAYLHDLGKIAISDDVLHKEGALTDPERRWMRRHVTIGETLLREQGLVPPEVLQIVRHHHERWDGGGYPDGLSGRDIPLLARLFAVVDVFDALSSERPYKAPWSRQDTLRELRHMAGTHLDPALVETFLGMLGAGLPAPPFGALN</sequence>
<dbReference type="InterPro" id="IPR006675">
    <property type="entry name" value="HDIG_dom"/>
</dbReference>
<name>A0ABP3LHA6_9DEIO</name>
<dbReference type="PANTHER" id="PTHR45228:SF8">
    <property type="entry name" value="TWO-COMPONENT RESPONSE REGULATOR-RELATED"/>
    <property type="match status" value="1"/>
</dbReference>
<gene>
    <name evidence="3" type="ORF">GCM10008937_05410</name>
</gene>
<dbReference type="Proteomes" id="UP001500191">
    <property type="component" value="Unassembled WGS sequence"/>
</dbReference>
<protein>
    <recommendedName>
        <fullName evidence="2">HD-GYP domain-containing protein</fullName>
    </recommendedName>
</protein>
<proteinExistence type="predicted"/>
<feature type="region of interest" description="Disordered" evidence="1">
    <location>
        <begin position="430"/>
        <end position="449"/>
    </location>
</feature>
<dbReference type="PROSITE" id="PS51832">
    <property type="entry name" value="HD_GYP"/>
    <property type="match status" value="1"/>
</dbReference>
<evidence type="ECO:0000256" key="1">
    <source>
        <dbReference type="SAM" id="MobiDB-lite"/>
    </source>
</evidence>
<dbReference type="SUPFAM" id="SSF109604">
    <property type="entry name" value="HD-domain/PDEase-like"/>
    <property type="match status" value="1"/>
</dbReference>
<reference evidence="4" key="1">
    <citation type="journal article" date="2019" name="Int. J. Syst. Evol. Microbiol.">
        <title>The Global Catalogue of Microorganisms (GCM) 10K type strain sequencing project: providing services to taxonomists for standard genome sequencing and annotation.</title>
        <authorList>
            <consortium name="The Broad Institute Genomics Platform"/>
            <consortium name="The Broad Institute Genome Sequencing Center for Infectious Disease"/>
            <person name="Wu L."/>
            <person name="Ma J."/>
        </authorList>
    </citation>
    <scope>NUCLEOTIDE SEQUENCE [LARGE SCALE GENOMIC DNA]</scope>
    <source>
        <strain evidence="4">JCM 14368</strain>
    </source>
</reference>
<evidence type="ECO:0000313" key="4">
    <source>
        <dbReference type="Proteomes" id="UP001500191"/>
    </source>
</evidence>
<comment type="caution">
    <text evidence="3">The sequence shown here is derived from an EMBL/GenBank/DDBJ whole genome shotgun (WGS) entry which is preliminary data.</text>
</comment>
<feature type="domain" description="HD-GYP" evidence="2">
    <location>
        <begin position="542"/>
        <end position="738"/>
    </location>
</feature>
<keyword evidence="4" id="KW-1185">Reference proteome</keyword>
<dbReference type="Gene3D" id="1.10.3210.10">
    <property type="entry name" value="Hypothetical protein af1432"/>
    <property type="match status" value="1"/>
</dbReference>
<dbReference type="PANTHER" id="PTHR45228">
    <property type="entry name" value="CYCLIC DI-GMP PHOSPHODIESTERASE TM_0186-RELATED"/>
    <property type="match status" value="1"/>
</dbReference>
<dbReference type="EMBL" id="BAAADB010000003">
    <property type="protein sequence ID" value="GAA0500865.1"/>
    <property type="molecule type" value="Genomic_DNA"/>
</dbReference>
<dbReference type="RefSeq" id="WP_343755753.1">
    <property type="nucleotide sequence ID" value="NZ_BAAADB010000003.1"/>
</dbReference>
<evidence type="ECO:0000313" key="3">
    <source>
        <dbReference type="EMBL" id="GAA0500865.1"/>
    </source>
</evidence>
<dbReference type="CDD" id="cd00077">
    <property type="entry name" value="HDc"/>
    <property type="match status" value="1"/>
</dbReference>
<feature type="region of interest" description="Disordered" evidence="1">
    <location>
        <begin position="1"/>
        <end position="22"/>
    </location>
</feature>
<dbReference type="Pfam" id="PF13487">
    <property type="entry name" value="HD_5"/>
    <property type="match status" value="1"/>
</dbReference>